<protein>
    <submittedName>
        <fullName evidence="4">Uncharacterized protein</fullName>
    </submittedName>
</protein>
<organism evidence="4 5">
    <name type="scientific">Colletotrichum fioriniae PJ7</name>
    <dbReference type="NCBI Taxonomy" id="1445577"/>
    <lineage>
        <taxon>Eukaryota</taxon>
        <taxon>Fungi</taxon>
        <taxon>Dikarya</taxon>
        <taxon>Ascomycota</taxon>
        <taxon>Pezizomycotina</taxon>
        <taxon>Sordariomycetes</taxon>
        <taxon>Hypocreomycetidae</taxon>
        <taxon>Glomerellales</taxon>
        <taxon>Glomerellaceae</taxon>
        <taxon>Colletotrichum</taxon>
        <taxon>Colletotrichum acutatum species complex</taxon>
    </lineage>
</organism>
<dbReference type="Gene3D" id="3.40.50.720">
    <property type="entry name" value="NAD(P)-binding Rossmann-like Domain"/>
    <property type="match status" value="1"/>
</dbReference>
<evidence type="ECO:0000313" key="4">
    <source>
        <dbReference type="EMBL" id="EXF80879.1"/>
    </source>
</evidence>
<sequence length="314" mass="34114">MQEPNVWLITGTTSGIGAALVEQFAARGDKVIATGRNATARLADKKSDNIAPFDLDVTSPLADIKSQVQQAVEIFGHIDFVVSNAGYSLLSSIEEADEEFVQKMFDTNLFGAMKVVQAVLPHFRERKSGTFGFIGAGFGWASFPFMAHYGMAKGALTMFVESLQRETAHLGIKAVIFEPGGVNTAINDKNEDKTQSDGPPPGFPTIADYQGLYGEAMGRIAAELFPNLPSSVDKLPPVIWDVIKGQGLAAHKAFPIRVPIGVDSVEVIRQKCQEQLRLCDEWEEAALSTARDGVTQVPNEFMMKKLSILDMTDS</sequence>
<evidence type="ECO:0000256" key="2">
    <source>
        <dbReference type="ARBA" id="ARBA00022857"/>
    </source>
</evidence>
<accession>A0A010RS70</accession>
<dbReference type="eggNOG" id="KOG1205">
    <property type="taxonomic scope" value="Eukaryota"/>
</dbReference>
<keyword evidence="2" id="KW-0521">NADP</keyword>
<comment type="similarity">
    <text evidence="1">Belongs to the short-chain dehydrogenases/reductases (SDR) family.</text>
</comment>
<dbReference type="PRINTS" id="PR00081">
    <property type="entry name" value="GDHRDH"/>
</dbReference>
<dbReference type="GO" id="GO:0016491">
    <property type="term" value="F:oxidoreductase activity"/>
    <property type="evidence" value="ECO:0007669"/>
    <property type="project" value="UniProtKB-KW"/>
</dbReference>
<dbReference type="OrthoDB" id="1274115at2759"/>
<evidence type="ECO:0000256" key="3">
    <source>
        <dbReference type="ARBA" id="ARBA00023002"/>
    </source>
</evidence>
<dbReference type="Proteomes" id="UP000020467">
    <property type="component" value="Unassembled WGS sequence"/>
</dbReference>
<dbReference type="Pfam" id="PF00106">
    <property type="entry name" value="adh_short"/>
    <property type="match status" value="1"/>
</dbReference>
<evidence type="ECO:0000313" key="5">
    <source>
        <dbReference type="Proteomes" id="UP000020467"/>
    </source>
</evidence>
<dbReference type="AlphaFoldDB" id="A0A010RS70"/>
<dbReference type="EMBL" id="JARH01000413">
    <property type="protein sequence ID" value="EXF80879.1"/>
    <property type="molecule type" value="Genomic_DNA"/>
</dbReference>
<proteinExistence type="inferred from homology"/>
<dbReference type="CDD" id="cd05374">
    <property type="entry name" value="17beta-HSD-like_SDR_c"/>
    <property type="match status" value="1"/>
</dbReference>
<dbReference type="InterPro" id="IPR036291">
    <property type="entry name" value="NAD(P)-bd_dom_sf"/>
</dbReference>
<dbReference type="HOGENOM" id="CLU_010194_2_9_1"/>
<dbReference type="InterPro" id="IPR051911">
    <property type="entry name" value="SDR_oxidoreductase"/>
</dbReference>
<dbReference type="PROSITE" id="PS00061">
    <property type="entry name" value="ADH_SHORT"/>
    <property type="match status" value="1"/>
</dbReference>
<keyword evidence="3" id="KW-0560">Oxidoreductase</keyword>
<name>A0A010RS70_9PEZI</name>
<dbReference type="PANTHER" id="PTHR43976:SF16">
    <property type="entry name" value="SHORT-CHAIN DEHYDROGENASE_REDUCTASE FAMILY PROTEIN"/>
    <property type="match status" value="1"/>
</dbReference>
<dbReference type="SUPFAM" id="SSF51735">
    <property type="entry name" value="NAD(P)-binding Rossmann-fold domains"/>
    <property type="match status" value="1"/>
</dbReference>
<dbReference type="InterPro" id="IPR020904">
    <property type="entry name" value="Sc_DH/Rdtase_CS"/>
</dbReference>
<reference evidence="4 5" key="1">
    <citation type="submission" date="2014-02" db="EMBL/GenBank/DDBJ databases">
        <title>The genome sequence of Colletotrichum fioriniae PJ7.</title>
        <authorList>
            <person name="Baroncelli R."/>
            <person name="Thon M.R."/>
        </authorList>
    </citation>
    <scope>NUCLEOTIDE SEQUENCE [LARGE SCALE GENOMIC DNA]</scope>
    <source>
        <strain evidence="4 5">PJ7</strain>
    </source>
</reference>
<comment type="caution">
    <text evidence="4">The sequence shown here is derived from an EMBL/GenBank/DDBJ whole genome shotgun (WGS) entry which is preliminary data.</text>
</comment>
<dbReference type="KEGG" id="cfj:CFIO01_03387"/>
<gene>
    <name evidence="4" type="ORF">CFIO01_03387</name>
</gene>
<dbReference type="InterPro" id="IPR002347">
    <property type="entry name" value="SDR_fam"/>
</dbReference>
<keyword evidence="5" id="KW-1185">Reference proteome</keyword>
<dbReference type="PANTHER" id="PTHR43976">
    <property type="entry name" value="SHORT CHAIN DEHYDROGENASE"/>
    <property type="match status" value="1"/>
</dbReference>
<evidence type="ECO:0000256" key="1">
    <source>
        <dbReference type="ARBA" id="ARBA00006484"/>
    </source>
</evidence>